<evidence type="ECO:0000313" key="6">
    <source>
        <dbReference type="Proteomes" id="UP000664277"/>
    </source>
</evidence>
<dbReference type="Proteomes" id="UP000664277">
    <property type="component" value="Unassembled WGS sequence"/>
</dbReference>
<dbReference type="SUPFAM" id="SSF55248">
    <property type="entry name" value="PCD-like"/>
    <property type="match status" value="1"/>
</dbReference>
<dbReference type="PANTHER" id="PTHR12599:SF0">
    <property type="entry name" value="PTERIN-4-ALPHA-CARBINOLAMINE DEHYDRATASE"/>
    <property type="match status" value="1"/>
</dbReference>
<dbReference type="AlphaFoldDB" id="A0A8J7PDI3"/>
<reference evidence="5" key="1">
    <citation type="submission" date="2021-02" db="EMBL/GenBank/DDBJ databases">
        <title>Genome-Resolved Metagenomics of a Microbial Community Performing Photosynthetic Biological Nutrient Removal.</title>
        <authorList>
            <person name="Mcdaniel E.A."/>
        </authorList>
    </citation>
    <scope>NUCLEOTIDE SEQUENCE</scope>
    <source>
        <strain evidence="5">UWPOB_OBS1</strain>
    </source>
</reference>
<organism evidence="5 6">
    <name type="scientific">Candidatus Obscuribacter phosphatis</name>
    <dbReference type="NCBI Taxonomy" id="1906157"/>
    <lineage>
        <taxon>Bacteria</taxon>
        <taxon>Bacillati</taxon>
        <taxon>Candidatus Melainabacteria</taxon>
        <taxon>Candidatus Obscuribacterales</taxon>
        <taxon>Candidatus Obscuribacteraceae</taxon>
        <taxon>Candidatus Obscuribacter</taxon>
    </lineage>
</organism>
<dbReference type="EMBL" id="JAFLCK010000017">
    <property type="protein sequence ID" value="MBN8661181.1"/>
    <property type="molecule type" value="Genomic_DNA"/>
</dbReference>
<sequence length="115" mass="12626">MDNAFQSLAQLAACQCDCRQLSALSDQEKESYLTLLPGFVISPQGYLERSIKTNDFLSSFALAQKIVPLAEELGHHPDLTIKYGSLEIVIFTHSIKALSLSDFVLAARLAAILKL</sequence>
<dbReference type="GO" id="GO:0006729">
    <property type="term" value="P:tetrahydrobiopterin biosynthetic process"/>
    <property type="evidence" value="ECO:0007669"/>
    <property type="project" value="InterPro"/>
</dbReference>
<name>A0A8J7PDI3_9BACT</name>
<evidence type="ECO:0000256" key="4">
    <source>
        <dbReference type="ARBA" id="ARBA00023239"/>
    </source>
</evidence>
<comment type="caution">
    <text evidence="5">The sequence shown here is derived from an EMBL/GenBank/DDBJ whole genome shotgun (WGS) entry which is preliminary data.</text>
</comment>
<accession>A0A8J7PDI3</accession>
<protein>
    <recommendedName>
        <fullName evidence="3">4a-hydroxytetrahydrobiopterin dehydratase</fullName>
        <ecNumber evidence="3">4.2.1.96</ecNumber>
    </recommendedName>
</protein>
<dbReference type="InterPro" id="IPR001533">
    <property type="entry name" value="Pterin_deHydtase"/>
</dbReference>
<proteinExistence type="inferred from homology"/>
<dbReference type="GO" id="GO:0008124">
    <property type="term" value="F:4-alpha-hydroxytetrahydrobiopterin dehydratase activity"/>
    <property type="evidence" value="ECO:0007669"/>
    <property type="project" value="UniProtKB-EC"/>
</dbReference>
<gene>
    <name evidence="5" type="ORF">J0M35_12510</name>
</gene>
<dbReference type="Gene3D" id="3.30.1360.20">
    <property type="entry name" value="Transcriptional coactivator/pterin dehydratase"/>
    <property type="match status" value="1"/>
</dbReference>
<dbReference type="Pfam" id="PF01329">
    <property type="entry name" value="Pterin_4a"/>
    <property type="match status" value="1"/>
</dbReference>
<evidence type="ECO:0000256" key="2">
    <source>
        <dbReference type="ARBA" id="ARBA00006472"/>
    </source>
</evidence>
<dbReference type="PANTHER" id="PTHR12599">
    <property type="entry name" value="PTERIN-4-ALPHA-CARBINOLAMINE DEHYDRATASE"/>
    <property type="match status" value="1"/>
</dbReference>
<keyword evidence="4" id="KW-0456">Lyase</keyword>
<evidence type="ECO:0000256" key="3">
    <source>
        <dbReference type="ARBA" id="ARBA00013252"/>
    </source>
</evidence>
<dbReference type="InterPro" id="IPR036428">
    <property type="entry name" value="PCD_sf"/>
</dbReference>
<dbReference type="EC" id="4.2.1.96" evidence="3"/>
<evidence type="ECO:0000256" key="1">
    <source>
        <dbReference type="ARBA" id="ARBA00001554"/>
    </source>
</evidence>
<comment type="similarity">
    <text evidence="2">Belongs to the pterin-4-alpha-carbinolamine dehydratase family.</text>
</comment>
<evidence type="ECO:0000313" key="5">
    <source>
        <dbReference type="EMBL" id="MBN8661181.1"/>
    </source>
</evidence>
<comment type="catalytic activity">
    <reaction evidence="1">
        <text>(4aS,6R)-4a-hydroxy-L-erythro-5,6,7,8-tetrahydrobiopterin = (6R)-L-erythro-6,7-dihydrobiopterin + H2O</text>
        <dbReference type="Rhea" id="RHEA:11920"/>
        <dbReference type="ChEBI" id="CHEBI:15377"/>
        <dbReference type="ChEBI" id="CHEBI:15642"/>
        <dbReference type="ChEBI" id="CHEBI:43120"/>
        <dbReference type="EC" id="4.2.1.96"/>
    </reaction>
</comment>